<feature type="signal peptide" evidence="2">
    <location>
        <begin position="1"/>
        <end position="23"/>
    </location>
</feature>
<evidence type="ECO:0000313" key="3">
    <source>
        <dbReference type="EMBL" id="KAF6748131.1"/>
    </source>
</evidence>
<feature type="compositionally biased region" description="Polar residues" evidence="1">
    <location>
        <begin position="48"/>
        <end position="57"/>
    </location>
</feature>
<proteinExistence type="predicted"/>
<organism evidence="3 4">
    <name type="scientific">Ephemerocybe angulata</name>
    <dbReference type="NCBI Taxonomy" id="980116"/>
    <lineage>
        <taxon>Eukaryota</taxon>
        <taxon>Fungi</taxon>
        <taxon>Dikarya</taxon>
        <taxon>Basidiomycota</taxon>
        <taxon>Agaricomycotina</taxon>
        <taxon>Agaricomycetes</taxon>
        <taxon>Agaricomycetidae</taxon>
        <taxon>Agaricales</taxon>
        <taxon>Agaricineae</taxon>
        <taxon>Psathyrellaceae</taxon>
        <taxon>Ephemerocybe</taxon>
    </lineage>
</organism>
<name>A0A8H6M0U6_9AGAR</name>
<comment type="caution">
    <text evidence="3">The sequence shown here is derived from an EMBL/GenBank/DDBJ whole genome shotgun (WGS) entry which is preliminary data.</text>
</comment>
<evidence type="ECO:0000256" key="2">
    <source>
        <dbReference type="SAM" id="SignalP"/>
    </source>
</evidence>
<feature type="region of interest" description="Disordered" evidence="1">
    <location>
        <begin position="44"/>
        <end position="63"/>
    </location>
</feature>
<dbReference type="AlphaFoldDB" id="A0A8H6M0U6"/>
<feature type="chain" id="PRO_5034462419" evidence="2">
    <location>
        <begin position="24"/>
        <end position="133"/>
    </location>
</feature>
<gene>
    <name evidence="3" type="ORF">DFP72DRAFT_1049794</name>
</gene>
<dbReference type="Proteomes" id="UP000521943">
    <property type="component" value="Unassembled WGS sequence"/>
</dbReference>
<keyword evidence="4" id="KW-1185">Reference proteome</keyword>
<dbReference type="EMBL" id="JACGCI010000074">
    <property type="protein sequence ID" value="KAF6748131.1"/>
    <property type="molecule type" value="Genomic_DNA"/>
</dbReference>
<reference evidence="3 4" key="1">
    <citation type="submission" date="2020-07" db="EMBL/GenBank/DDBJ databases">
        <title>Comparative genomics of pyrophilous fungi reveals a link between fire events and developmental genes.</title>
        <authorList>
            <consortium name="DOE Joint Genome Institute"/>
            <person name="Steindorff A.S."/>
            <person name="Carver A."/>
            <person name="Calhoun S."/>
            <person name="Stillman K."/>
            <person name="Liu H."/>
            <person name="Lipzen A."/>
            <person name="Pangilinan J."/>
            <person name="Labutti K."/>
            <person name="Bruns T.D."/>
            <person name="Grigoriev I.V."/>
        </authorList>
    </citation>
    <scope>NUCLEOTIDE SEQUENCE [LARGE SCALE GENOMIC DNA]</scope>
    <source>
        <strain evidence="3 4">CBS 144469</strain>
    </source>
</reference>
<protein>
    <submittedName>
        <fullName evidence="3">Uncharacterized protein</fullName>
    </submittedName>
</protein>
<keyword evidence="2" id="KW-0732">Signal</keyword>
<evidence type="ECO:0000256" key="1">
    <source>
        <dbReference type="SAM" id="MobiDB-lite"/>
    </source>
</evidence>
<sequence length="133" mass="14383">MVQINLATFVSIAALASVAIVNALPVAPQAGSFEIVERGVTDPELAARTSSQPSPQESFLGGRDLEGYVNEPAACTEDPELVARFGFLKKFIPFLGGRELGMSDDLEVRGSELEEIEDLLSRFYDEGSLDEMD</sequence>
<evidence type="ECO:0000313" key="4">
    <source>
        <dbReference type="Proteomes" id="UP000521943"/>
    </source>
</evidence>
<accession>A0A8H6M0U6</accession>